<organism evidence="2 3">
    <name type="scientific">Myriangium duriaei CBS 260.36</name>
    <dbReference type="NCBI Taxonomy" id="1168546"/>
    <lineage>
        <taxon>Eukaryota</taxon>
        <taxon>Fungi</taxon>
        <taxon>Dikarya</taxon>
        <taxon>Ascomycota</taxon>
        <taxon>Pezizomycotina</taxon>
        <taxon>Dothideomycetes</taxon>
        <taxon>Dothideomycetidae</taxon>
        <taxon>Myriangiales</taxon>
        <taxon>Myriangiaceae</taxon>
        <taxon>Myriangium</taxon>
    </lineage>
</organism>
<dbReference type="SUPFAM" id="SSF53474">
    <property type="entry name" value="alpha/beta-Hydrolases"/>
    <property type="match status" value="1"/>
</dbReference>
<dbReference type="OrthoDB" id="10253869at2759"/>
<keyword evidence="3" id="KW-1185">Reference proteome</keyword>
<sequence length="241" mass="26774">MEGCVEIQHPPFGNNTPLFLIHDGGGTIFNYFLLGSLKRQVYGIANSHFDSGEPWEGGMHGMAREYASYIESTVSSGPIILGGWSMGGMLSLEIAHIFASHPKLEVKGIVMIDSPYPKTPDPEGQELVASDPEFAPTTKQEVRDKILRSMKECRLLIHGWQLPTWGGGRSPPPAVMLRAKEFTKPTGTASLSRTDLARNDKFLGWKEYPYEFIEESHDIPGAHFSVFRPHYVSSQVRDRGA</sequence>
<evidence type="ECO:0000259" key="1">
    <source>
        <dbReference type="Pfam" id="PF00975"/>
    </source>
</evidence>
<evidence type="ECO:0000313" key="2">
    <source>
        <dbReference type="EMBL" id="KAF2147675.1"/>
    </source>
</evidence>
<dbReference type="AlphaFoldDB" id="A0A9P4MBK5"/>
<evidence type="ECO:0000313" key="3">
    <source>
        <dbReference type="Proteomes" id="UP000799439"/>
    </source>
</evidence>
<dbReference type="Gene3D" id="3.40.50.1820">
    <property type="entry name" value="alpha/beta hydrolase"/>
    <property type="match status" value="1"/>
</dbReference>
<gene>
    <name evidence="2" type="ORF">K461DRAFT_233943</name>
</gene>
<proteinExistence type="predicted"/>
<name>A0A9P4MBK5_9PEZI</name>
<protein>
    <submittedName>
        <fullName evidence="2">Alpha/beta-hydrolase</fullName>
    </submittedName>
</protein>
<comment type="caution">
    <text evidence="2">The sequence shown here is derived from an EMBL/GenBank/DDBJ whole genome shotgun (WGS) entry which is preliminary data.</text>
</comment>
<accession>A0A9P4MBK5</accession>
<dbReference type="InterPro" id="IPR029058">
    <property type="entry name" value="AB_hydrolase_fold"/>
</dbReference>
<dbReference type="EMBL" id="ML996095">
    <property type="protein sequence ID" value="KAF2147675.1"/>
    <property type="molecule type" value="Genomic_DNA"/>
</dbReference>
<dbReference type="InterPro" id="IPR001031">
    <property type="entry name" value="Thioesterase"/>
</dbReference>
<dbReference type="Pfam" id="PF00975">
    <property type="entry name" value="Thioesterase"/>
    <property type="match status" value="1"/>
</dbReference>
<dbReference type="Proteomes" id="UP000799439">
    <property type="component" value="Unassembled WGS sequence"/>
</dbReference>
<feature type="domain" description="Thioesterase" evidence="1">
    <location>
        <begin position="17"/>
        <end position="134"/>
    </location>
</feature>
<reference evidence="2" key="1">
    <citation type="journal article" date="2020" name="Stud. Mycol.">
        <title>101 Dothideomycetes genomes: a test case for predicting lifestyles and emergence of pathogens.</title>
        <authorList>
            <person name="Haridas S."/>
            <person name="Albert R."/>
            <person name="Binder M."/>
            <person name="Bloem J."/>
            <person name="Labutti K."/>
            <person name="Salamov A."/>
            <person name="Andreopoulos B."/>
            <person name="Baker S."/>
            <person name="Barry K."/>
            <person name="Bills G."/>
            <person name="Bluhm B."/>
            <person name="Cannon C."/>
            <person name="Castanera R."/>
            <person name="Culley D."/>
            <person name="Daum C."/>
            <person name="Ezra D."/>
            <person name="Gonzalez J."/>
            <person name="Henrissat B."/>
            <person name="Kuo A."/>
            <person name="Liang C."/>
            <person name="Lipzen A."/>
            <person name="Lutzoni F."/>
            <person name="Magnuson J."/>
            <person name="Mondo S."/>
            <person name="Nolan M."/>
            <person name="Ohm R."/>
            <person name="Pangilinan J."/>
            <person name="Park H.-J."/>
            <person name="Ramirez L."/>
            <person name="Alfaro M."/>
            <person name="Sun H."/>
            <person name="Tritt A."/>
            <person name="Yoshinaga Y."/>
            <person name="Zwiers L.-H."/>
            <person name="Turgeon B."/>
            <person name="Goodwin S."/>
            <person name="Spatafora J."/>
            <person name="Crous P."/>
            <person name="Grigoriev I."/>
        </authorList>
    </citation>
    <scope>NUCLEOTIDE SEQUENCE</scope>
    <source>
        <strain evidence="2">CBS 260.36</strain>
    </source>
</reference>